<gene>
    <name evidence="10" type="ORF">GP486_000289</name>
</gene>
<evidence type="ECO:0000256" key="8">
    <source>
        <dbReference type="SAM" id="MobiDB-lite"/>
    </source>
</evidence>
<organism evidence="10 11">
    <name type="scientific">Trichoglossum hirsutum</name>
    <dbReference type="NCBI Taxonomy" id="265104"/>
    <lineage>
        <taxon>Eukaryota</taxon>
        <taxon>Fungi</taxon>
        <taxon>Dikarya</taxon>
        <taxon>Ascomycota</taxon>
        <taxon>Pezizomycotina</taxon>
        <taxon>Geoglossomycetes</taxon>
        <taxon>Geoglossales</taxon>
        <taxon>Geoglossaceae</taxon>
        <taxon>Trichoglossum</taxon>
    </lineage>
</organism>
<dbReference type="InterPro" id="IPR024943">
    <property type="entry name" value="Enhancer_polycomb"/>
</dbReference>
<reference evidence="10" key="1">
    <citation type="submission" date="2021-03" db="EMBL/GenBank/DDBJ databases">
        <title>Comparative genomics and phylogenomic investigation of the class Geoglossomycetes provide insights into ecological specialization and systematics.</title>
        <authorList>
            <person name="Melie T."/>
            <person name="Pirro S."/>
            <person name="Miller A.N."/>
            <person name="Quandt A."/>
        </authorList>
    </citation>
    <scope>NUCLEOTIDE SEQUENCE</scope>
    <source>
        <strain evidence="10">CAQ_001_2017</strain>
    </source>
</reference>
<keyword evidence="4 7" id="KW-0804">Transcription</keyword>
<dbReference type="GO" id="GO:0005634">
    <property type="term" value="C:nucleus"/>
    <property type="evidence" value="ECO:0007669"/>
    <property type="project" value="UniProtKB-SubCell"/>
</dbReference>
<feature type="compositionally biased region" description="Basic and acidic residues" evidence="8">
    <location>
        <begin position="298"/>
        <end position="307"/>
    </location>
</feature>
<accession>A0A9P8LJ80</accession>
<keyword evidence="5 7" id="KW-0539">Nucleus</keyword>
<dbReference type="GO" id="GO:0035267">
    <property type="term" value="C:NuA4 histone acetyltransferase complex"/>
    <property type="evidence" value="ECO:0007669"/>
    <property type="project" value="InterPro"/>
</dbReference>
<feature type="region of interest" description="Disordered" evidence="8">
    <location>
        <begin position="415"/>
        <end position="437"/>
    </location>
</feature>
<evidence type="ECO:0000256" key="5">
    <source>
        <dbReference type="ARBA" id="ARBA00023242"/>
    </source>
</evidence>
<evidence type="ECO:0000256" key="2">
    <source>
        <dbReference type="ARBA" id="ARBA00008035"/>
    </source>
</evidence>
<evidence type="ECO:0000256" key="4">
    <source>
        <dbReference type="ARBA" id="ARBA00023163"/>
    </source>
</evidence>
<sequence>MTRAGTAPRFRQRKLSTKQTLAVVREDQVDKVDDDPQRNIPKVETGVEKGEEIEHHLQAAISASQAAAVGGKVAQILIPTPDTIRSSLQYDNLYQRCFSQPATYIRFSSTVEDCTGCQYSLTEEDDAFLVSMNQKRALSTQCTEDQFEEIMYFFETIAQSKQPFAAVDSPPVLSYDEMESSFDESIDESIRVFTKDVYQHWKAERIKRGNRSLTPSLKFETGQEKDDSDPYVCFRRREVRAVRKTRGRDAQSSEKLKKLRKELELARHGLAMVKQREMLKGDILASDRQIFEERMQVKEEKRRNGLKDDDDDLINQKPQKKRISEAPQMQRPSVVQPRIPSRQDSRSTEADFVPLQDVLAEKENEANRKLEEKIAQHNSWNKGYLDLTRMPLTPTIEQTSTFNFRSAVTEYLPTPPASVTSESSGNGTQIRDESPTRGRGDTIIVRYASPTYESPPHSQLSFRRRRGRGGRILVDRRGLRLQSPEDIDPIILDRFKYDLDDEDEQPTYVVDPYDTLNMRYRASVLPISHKDHATAAAHAQSVRRLQQQDVSMTNGQSTAGASGQQRGHAPPSTPTSAIAGSVGL</sequence>
<keyword evidence="3 7" id="KW-0805">Transcription regulation</keyword>
<dbReference type="AlphaFoldDB" id="A0A9P8LJ80"/>
<evidence type="ECO:0000313" key="11">
    <source>
        <dbReference type="Proteomes" id="UP000750711"/>
    </source>
</evidence>
<dbReference type="Pfam" id="PF10513">
    <property type="entry name" value="EPL1"/>
    <property type="match status" value="1"/>
</dbReference>
<feature type="compositionally biased region" description="Polar residues" evidence="8">
    <location>
        <begin position="547"/>
        <end position="565"/>
    </location>
</feature>
<evidence type="ECO:0000256" key="6">
    <source>
        <dbReference type="ARBA" id="ARBA00025513"/>
    </source>
</evidence>
<proteinExistence type="inferred from homology"/>
<evidence type="ECO:0000313" key="10">
    <source>
        <dbReference type="EMBL" id="KAH0566318.1"/>
    </source>
</evidence>
<name>A0A9P8LJ80_9PEZI</name>
<keyword evidence="11" id="KW-1185">Reference proteome</keyword>
<evidence type="ECO:0000256" key="1">
    <source>
        <dbReference type="ARBA" id="ARBA00004123"/>
    </source>
</evidence>
<dbReference type="EMBL" id="JAGHQM010000016">
    <property type="protein sequence ID" value="KAH0566318.1"/>
    <property type="molecule type" value="Genomic_DNA"/>
</dbReference>
<comment type="function">
    <text evidence="6">Component of the NuA4 histone acetyltransferase complex which is involved in transcriptional activation of selected genes principally by acetylation of nucleosomal histone H4 and H2A. The NuA4 complex is also involved in DNA repair. Involved in gene silencing by neighboring heterochromatin, blockage of the silencing spreading along the chromosome, and required for cell cycle progression through G2/M.</text>
</comment>
<dbReference type="GO" id="GO:0006357">
    <property type="term" value="P:regulation of transcription by RNA polymerase II"/>
    <property type="evidence" value="ECO:0007669"/>
    <property type="project" value="InterPro"/>
</dbReference>
<evidence type="ECO:0000256" key="7">
    <source>
        <dbReference type="RuleBase" id="RU361124"/>
    </source>
</evidence>
<feature type="region of interest" description="Disordered" evidence="8">
    <location>
        <begin position="298"/>
        <end position="352"/>
    </location>
</feature>
<evidence type="ECO:0000259" key="9">
    <source>
        <dbReference type="Pfam" id="PF10513"/>
    </source>
</evidence>
<feature type="domain" description="Enhancer of polycomb-like N-terminal" evidence="9">
    <location>
        <begin position="11"/>
        <end position="156"/>
    </location>
</feature>
<comment type="subcellular location">
    <subcellularLocation>
        <location evidence="1 7">Nucleus</location>
    </subcellularLocation>
</comment>
<dbReference type="InterPro" id="IPR019542">
    <property type="entry name" value="Enhancer_polycomb-like_N"/>
</dbReference>
<protein>
    <recommendedName>
        <fullName evidence="7">Enhancer of polycomb-like protein</fullName>
    </recommendedName>
</protein>
<dbReference type="Proteomes" id="UP000750711">
    <property type="component" value="Unassembled WGS sequence"/>
</dbReference>
<comment type="caution">
    <text evidence="10">The sequence shown here is derived from an EMBL/GenBank/DDBJ whole genome shotgun (WGS) entry which is preliminary data.</text>
</comment>
<dbReference type="PANTHER" id="PTHR14898">
    <property type="entry name" value="ENHANCER OF POLYCOMB"/>
    <property type="match status" value="1"/>
</dbReference>
<evidence type="ECO:0000256" key="3">
    <source>
        <dbReference type="ARBA" id="ARBA00023015"/>
    </source>
</evidence>
<comment type="similarity">
    <text evidence="2 7">Belongs to the enhancer of polycomb family.</text>
</comment>
<feature type="compositionally biased region" description="Polar residues" evidence="8">
    <location>
        <begin position="417"/>
        <end position="429"/>
    </location>
</feature>
<feature type="region of interest" description="Disordered" evidence="8">
    <location>
        <begin position="547"/>
        <end position="584"/>
    </location>
</feature>